<feature type="region of interest" description="Disordered" evidence="1">
    <location>
        <begin position="403"/>
        <end position="465"/>
    </location>
</feature>
<dbReference type="EMBL" id="JACCBH010000001">
    <property type="protein sequence ID" value="NYD54510.1"/>
    <property type="molecule type" value="Genomic_DNA"/>
</dbReference>
<keyword evidence="4" id="KW-1185">Reference proteome</keyword>
<protein>
    <submittedName>
        <fullName evidence="3">RHS repeat-associated protein</fullName>
    </submittedName>
</protein>
<dbReference type="InterPro" id="IPR050708">
    <property type="entry name" value="T6SS_VgrG/RHS"/>
</dbReference>
<evidence type="ECO:0000313" key="3">
    <source>
        <dbReference type="EMBL" id="NYD54510.1"/>
    </source>
</evidence>
<evidence type="ECO:0000256" key="2">
    <source>
        <dbReference type="SAM" id="Phobius"/>
    </source>
</evidence>
<feature type="compositionally biased region" description="Pro residues" evidence="1">
    <location>
        <begin position="410"/>
        <end position="429"/>
    </location>
</feature>
<comment type="caution">
    <text evidence="3">The sequence shown here is derived from an EMBL/GenBank/DDBJ whole genome shotgun (WGS) entry which is preliminary data.</text>
</comment>
<keyword evidence="2" id="KW-1133">Transmembrane helix</keyword>
<keyword evidence="2" id="KW-0812">Transmembrane</keyword>
<accession>A0A7Y9EV45</accession>
<dbReference type="PANTHER" id="PTHR32305:SF17">
    <property type="entry name" value="TRNA NUCLEASE WAPA"/>
    <property type="match status" value="1"/>
</dbReference>
<gene>
    <name evidence="3" type="ORF">BKA02_001565</name>
</gene>
<dbReference type="Gene3D" id="2.180.10.10">
    <property type="entry name" value="RHS repeat-associated core"/>
    <property type="match status" value="1"/>
</dbReference>
<keyword evidence="2" id="KW-0472">Membrane</keyword>
<evidence type="ECO:0000313" key="4">
    <source>
        <dbReference type="Proteomes" id="UP000552045"/>
    </source>
</evidence>
<reference evidence="3 4" key="1">
    <citation type="submission" date="2020-07" db="EMBL/GenBank/DDBJ databases">
        <title>Sequencing the genomes of 1000 actinobacteria strains.</title>
        <authorList>
            <person name="Klenk H.-P."/>
        </authorList>
    </citation>
    <scope>NUCLEOTIDE SEQUENCE [LARGE SCALE GENOMIC DNA]</scope>
    <source>
        <strain evidence="3 4">DSM 22185</strain>
    </source>
</reference>
<dbReference type="AlphaFoldDB" id="A0A7Y9EV45"/>
<feature type="transmembrane region" description="Helical" evidence="2">
    <location>
        <begin position="499"/>
        <end position="524"/>
    </location>
</feature>
<dbReference type="RefSeq" id="WP_179432876.1">
    <property type="nucleotide sequence ID" value="NZ_BAABLC010000001.1"/>
</dbReference>
<evidence type="ECO:0000256" key="1">
    <source>
        <dbReference type="SAM" id="MobiDB-lite"/>
    </source>
</evidence>
<feature type="transmembrane region" description="Helical" evidence="2">
    <location>
        <begin position="536"/>
        <end position="557"/>
    </location>
</feature>
<name>A0A7Y9EV45_9MICO</name>
<dbReference type="InterPro" id="IPR022385">
    <property type="entry name" value="Rhs_assc_core"/>
</dbReference>
<sequence>MADAPPHPEISSRTRGWLNRCRLMGLDGYASSVKYQATGEVSQITRAGTVWSAMTFTYNSGTRELHTMEETTRRNGNQFTQEALRTYDRNPAGIITQITSAGANHATDVQCFRYDGFQHLTAAWTPAGSCAGEPSGSLSGPAPYAVMYEVDPVTGNRVSEQRRTRSADAWDVTDYAYPAGGAPRPHAPVSVSQTEGSVSTSSVFEYDAAGGMVSRAGQEIAFDMSGRISSVQDGSGSEESIYTADGQLLLRFGGSDGASLFLGDTLVRETTGTLQAKWAVRTYQAAGVTVAQRTSGAQPGVYWLMPDPVGTVGLQIDVSTGVVTRRWTDPFGNSRGDAVAWPSPLGFLNAPESAVGLTQLGARAYDSVLGVFVSVDPLLDTSEPRHANAYGYAMHSPVSYSDADGLRPIIQPPPGGGSPYSPAPRPAPSSPGGHWNPSPPSAGNDPAGDTGSVGPAQEQFWNPMSWSDDTWRGIGAVASGIAVSVGIGLAAVGGGACVLVTAGVCAVVIAGVAGAAGAVVTYNLATDPDERTAEGLLSTAALGAAAGAAGGVAGTLISKALSGTAAVASSVRYGPIKPGPLDEAVANTFRSGSYTGVIADKPTTLYRVFSGNKELGSYWTRTKPSGPVQSIVDSALDPAWGNQAVSWVKVRVPAGTTFYEGAAASQGGLVGGGNQVFVPRVDPSWVVGRGGF</sequence>
<dbReference type="Proteomes" id="UP000552045">
    <property type="component" value="Unassembled WGS sequence"/>
</dbReference>
<dbReference type="PANTHER" id="PTHR32305">
    <property type="match status" value="1"/>
</dbReference>
<dbReference type="NCBIfam" id="TIGR03696">
    <property type="entry name" value="Rhs_assc_core"/>
    <property type="match status" value="1"/>
</dbReference>
<organism evidence="3 4">
    <name type="scientific">Microbacterium pseudoresistens</name>
    <dbReference type="NCBI Taxonomy" id="640634"/>
    <lineage>
        <taxon>Bacteria</taxon>
        <taxon>Bacillati</taxon>
        <taxon>Actinomycetota</taxon>
        <taxon>Actinomycetes</taxon>
        <taxon>Micrococcales</taxon>
        <taxon>Microbacteriaceae</taxon>
        <taxon>Microbacterium</taxon>
    </lineage>
</organism>
<proteinExistence type="predicted"/>
<feature type="transmembrane region" description="Helical" evidence="2">
    <location>
        <begin position="471"/>
        <end position="492"/>
    </location>
</feature>